<evidence type="ECO:0000259" key="1">
    <source>
        <dbReference type="Pfam" id="PF11898"/>
    </source>
</evidence>
<protein>
    <recommendedName>
        <fullName evidence="1">RNA helicase HrpA C-terminal domain-containing protein</fullName>
    </recommendedName>
</protein>
<feature type="domain" description="RNA helicase HrpA C-terminal" evidence="1">
    <location>
        <begin position="1"/>
        <end position="316"/>
    </location>
</feature>
<dbReference type="AlphaFoldDB" id="A0A382RE23"/>
<dbReference type="EMBL" id="UINC01120388">
    <property type="protein sequence ID" value="SVC94841.1"/>
    <property type="molecule type" value="Genomic_DNA"/>
</dbReference>
<proteinExistence type="predicted"/>
<accession>A0A382RE23</accession>
<name>A0A382RE23_9ZZZZ</name>
<reference evidence="2" key="1">
    <citation type="submission" date="2018-05" db="EMBL/GenBank/DDBJ databases">
        <authorList>
            <person name="Lanie J.A."/>
            <person name="Ng W.-L."/>
            <person name="Kazmierczak K.M."/>
            <person name="Andrzejewski T.M."/>
            <person name="Davidsen T.M."/>
            <person name="Wayne K.J."/>
            <person name="Tettelin H."/>
            <person name="Glass J.I."/>
            <person name="Rusch D."/>
            <person name="Podicherti R."/>
            <person name="Tsui H.-C.T."/>
            <person name="Winkler M.E."/>
        </authorList>
    </citation>
    <scope>NUCLEOTIDE SEQUENCE</scope>
</reference>
<feature type="non-terminal residue" evidence="2">
    <location>
        <position position="323"/>
    </location>
</feature>
<dbReference type="InterPro" id="IPR024590">
    <property type="entry name" value="HrpA_C"/>
</dbReference>
<organism evidence="2">
    <name type="scientific">marine metagenome</name>
    <dbReference type="NCBI Taxonomy" id="408172"/>
    <lineage>
        <taxon>unclassified sequences</taxon>
        <taxon>metagenomes</taxon>
        <taxon>ecological metagenomes</taxon>
    </lineage>
</organism>
<gene>
    <name evidence="2" type="ORF">METZ01_LOCUS347695</name>
</gene>
<feature type="non-terminal residue" evidence="2">
    <location>
        <position position="1"/>
    </location>
</feature>
<dbReference type="Pfam" id="PF11898">
    <property type="entry name" value="DUF3418"/>
    <property type="match status" value="1"/>
</dbReference>
<sequence>RALRRELEIEEQKLRCPGMLLVRENIVAFFEKRIPPGVVDVITLEKWLSGSNSQDSESLFLDRSDITGVIKGASSEDYPDWWFAGESRLPLYYAYNPGGEDDGITLEVPLYLINQLHAGAVERLVPGFLRDKLIALLKSLPKGLRRELVPLPDTVARLITKVAQEESPLVESLIGAVRHEFDLSLAEDDFSGKKIPTELNMRVAVISDDGRVLDGGRNLDALKSKYATHAKASFGKAVADGLQVSGRKDWDFGDLPLTFRAQIGKSKVIAYPGLVDEGKTVGVKVCDTAIAARSAHRLGLYRLLLLHLPDQRRFLSRIPDIVR</sequence>
<evidence type="ECO:0000313" key="2">
    <source>
        <dbReference type="EMBL" id="SVC94841.1"/>
    </source>
</evidence>